<evidence type="ECO:0000313" key="1">
    <source>
        <dbReference type="EMBL" id="RGC23828.1"/>
    </source>
</evidence>
<proteinExistence type="predicted"/>
<comment type="caution">
    <text evidence="1">The sequence shown here is derived from an EMBL/GenBank/DDBJ whole genome shotgun (WGS) entry which is preliminary data.</text>
</comment>
<dbReference type="EMBL" id="QVIA01000041">
    <property type="protein sequence ID" value="RGC23828.1"/>
    <property type="molecule type" value="Genomic_DNA"/>
</dbReference>
<organism evidence="1 2">
    <name type="scientific">Hungatella hathewayi</name>
    <dbReference type="NCBI Taxonomy" id="154046"/>
    <lineage>
        <taxon>Bacteria</taxon>
        <taxon>Bacillati</taxon>
        <taxon>Bacillota</taxon>
        <taxon>Clostridia</taxon>
        <taxon>Lachnospirales</taxon>
        <taxon>Lachnospiraceae</taxon>
        <taxon>Hungatella</taxon>
    </lineage>
</organism>
<protein>
    <submittedName>
        <fullName evidence="1">Uncharacterized protein</fullName>
    </submittedName>
</protein>
<reference evidence="1 2" key="1">
    <citation type="submission" date="2018-08" db="EMBL/GenBank/DDBJ databases">
        <title>A genome reference for cultivated species of the human gut microbiota.</title>
        <authorList>
            <person name="Zou Y."/>
            <person name="Xue W."/>
            <person name="Luo G."/>
        </authorList>
    </citation>
    <scope>NUCLEOTIDE SEQUENCE [LARGE SCALE GENOMIC DNA]</scope>
    <source>
        <strain evidence="1 2">AF19-21</strain>
    </source>
</reference>
<evidence type="ECO:0000313" key="2">
    <source>
        <dbReference type="Proteomes" id="UP000261111"/>
    </source>
</evidence>
<dbReference type="Proteomes" id="UP000261111">
    <property type="component" value="Unassembled WGS sequence"/>
</dbReference>
<dbReference type="AlphaFoldDB" id="A0A3E2WD29"/>
<accession>A0A3E2WD29</accession>
<sequence length="99" mass="11410">MYGAEIKLVIGEEEDGWGWIMSRMCDDLIESVQQYVMGYYDKILGYEVERMFNEITIRMLSGREDIINDVAGIVEEQVGAKGKIYKLQIRSPLPSENKI</sequence>
<gene>
    <name evidence="1" type="ORF">DWX41_21910</name>
</gene>
<name>A0A3E2WD29_9FIRM</name>